<protein>
    <submittedName>
        <fullName evidence="1">Uncharacterized protein</fullName>
    </submittedName>
</protein>
<gene>
    <name evidence="1" type="ORF">EV421DRAFT_89827</name>
</gene>
<proteinExistence type="predicted"/>
<accession>A0AA39N442</accession>
<comment type="caution">
    <text evidence="1">The sequence shown here is derived from an EMBL/GenBank/DDBJ whole genome shotgun (WGS) entry which is preliminary data.</text>
</comment>
<dbReference type="EMBL" id="JAUEPT010000001">
    <property type="protein sequence ID" value="KAK0456738.1"/>
    <property type="molecule type" value="Genomic_DNA"/>
</dbReference>
<name>A0AA39N442_9AGAR</name>
<organism evidence="1 2">
    <name type="scientific">Armillaria borealis</name>
    <dbReference type="NCBI Taxonomy" id="47425"/>
    <lineage>
        <taxon>Eukaryota</taxon>
        <taxon>Fungi</taxon>
        <taxon>Dikarya</taxon>
        <taxon>Basidiomycota</taxon>
        <taxon>Agaricomycotina</taxon>
        <taxon>Agaricomycetes</taxon>
        <taxon>Agaricomycetidae</taxon>
        <taxon>Agaricales</taxon>
        <taxon>Marasmiineae</taxon>
        <taxon>Physalacriaceae</taxon>
        <taxon>Armillaria</taxon>
    </lineage>
</organism>
<dbReference type="AlphaFoldDB" id="A0AA39N442"/>
<evidence type="ECO:0000313" key="2">
    <source>
        <dbReference type="Proteomes" id="UP001175226"/>
    </source>
</evidence>
<dbReference type="Proteomes" id="UP001175226">
    <property type="component" value="Unassembled WGS sequence"/>
</dbReference>
<reference evidence="1" key="1">
    <citation type="submission" date="2023-06" db="EMBL/GenBank/DDBJ databases">
        <authorList>
            <consortium name="Lawrence Berkeley National Laboratory"/>
            <person name="Ahrendt S."/>
            <person name="Sahu N."/>
            <person name="Indic B."/>
            <person name="Wong-Bajracharya J."/>
            <person name="Merenyi Z."/>
            <person name="Ke H.-M."/>
            <person name="Monk M."/>
            <person name="Kocsube S."/>
            <person name="Drula E."/>
            <person name="Lipzen A."/>
            <person name="Balint B."/>
            <person name="Henrissat B."/>
            <person name="Andreopoulos B."/>
            <person name="Martin F.M."/>
            <person name="Harder C.B."/>
            <person name="Rigling D."/>
            <person name="Ford K.L."/>
            <person name="Foster G.D."/>
            <person name="Pangilinan J."/>
            <person name="Papanicolaou A."/>
            <person name="Barry K."/>
            <person name="LaButti K."/>
            <person name="Viragh M."/>
            <person name="Koriabine M."/>
            <person name="Yan M."/>
            <person name="Riley R."/>
            <person name="Champramary S."/>
            <person name="Plett K.L."/>
            <person name="Tsai I.J."/>
            <person name="Slot J."/>
            <person name="Sipos G."/>
            <person name="Plett J."/>
            <person name="Nagy L.G."/>
            <person name="Grigoriev I.V."/>
        </authorList>
    </citation>
    <scope>NUCLEOTIDE SEQUENCE</scope>
    <source>
        <strain evidence="1">FPL87.14</strain>
    </source>
</reference>
<keyword evidence="2" id="KW-1185">Reference proteome</keyword>
<sequence>MFGMFRMAACPMSMIRVANSPAMGYSAAKRSSLVWSLPISCRQFLETPLDPEQWFELHAGGSDQDIQILQFGKAMGRSLKSVADEGWDKGDPQMHIDDMGGGRSQTKSAGLFETLVLVKATDIAAGFLRLPSRPFYPSFSKTLHLEGRHMGFLKRLDNWPRKLDAIRTSLRMYTEKKSMALPGLGSEATPGEEILHGDVCLLASHWKHESAKNWLKALCVVDGVAFHIRLLCYGWSRLRFGKGLSTEPSNTPTSEWSWVTKKQSSGLSKICPAGNKPSQTLWQYLHFCLFWAKGWVRC</sequence>
<evidence type="ECO:0000313" key="1">
    <source>
        <dbReference type="EMBL" id="KAK0456738.1"/>
    </source>
</evidence>